<dbReference type="PANTHER" id="PTHR38436:SF1">
    <property type="entry name" value="ESTER CYCLASE"/>
    <property type="match status" value="1"/>
</dbReference>
<comment type="caution">
    <text evidence="1">The sequence shown here is derived from an EMBL/GenBank/DDBJ whole genome shotgun (WGS) entry which is preliminary data.</text>
</comment>
<evidence type="ECO:0000313" key="2">
    <source>
        <dbReference type="Proteomes" id="UP000293342"/>
    </source>
</evidence>
<keyword evidence="2" id="KW-1185">Reference proteome</keyword>
<dbReference type="PANTHER" id="PTHR38436">
    <property type="entry name" value="POLYKETIDE CYCLASE SNOAL-LIKE DOMAIN"/>
    <property type="match status" value="1"/>
</dbReference>
<protein>
    <recommendedName>
        <fullName evidence="3">SnoaL-like domain-containing protein</fullName>
    </recommendedName>
</protein>
<dbReference type="SUPFAM" id="SSF54427">
    <property type="entry name" value="NTF2-like"/>
    <property type="match status" value="1"/>
</dbReference>
<dbReference type="Proteomes" id="UP000293342">
    <property type="component" value="Unassembled WGS sequence"/>
</dbReference>
<dbReference type="RefSeq" id="WP_131515086.1">
    <property type="nucleotide sequence ID" value="NZ_SJKD01000004.1"/>
</dbReference>
<dbReference type="InterPro" id="IPR032710">
    <property type="entry name" value="NTF2-like_dom_sf"/>
</dbReference>
<reference evidence="1 2" key="1">
    <citation type="submission" date="2019-02" db="EMBL/GenBank/DDBJ databases">
        <title>Kribbella capetownensis sp. nov. and Kribbella speibonae sp. nov., isolated from soil.</title>
        <authorList>
            <person name="Curtis S.M."/>
            <person name="Norton I."/>
            <person name="Everest G.J."/>
            <person name="Meyers P.R."/>
        </authorList>
    </citation>
    <scope>NUCLEOTIDE SEQUENCE [LARGE SCALE GENOMIC DNA]</scope>
    <source>
        <strain evidence="1 2">YM53</strain>
    </source>
</reference>
<evidence type="ECO:0000313" key="1">
    <source>
        <dbReference type="EMBL" id="TCC48848.1"/>
    </source>
</evidence>
<gene>
    <name evidence="1" type="ORF">E0H75_19965</name>
</gene>
<organism evidence="1 2">
    <name type="scientific">Kribbella capetownensis</name>
    <dbReference type="NCBI Taxonomy" id="1572659"/>
    <lineage>
        <taxon>Bacteria</taxon>
        <taxon>Bacillati</taxon>
        <taxon>Actinomycetota</taxon>
        <taxon>Actinomycetes</taxon>
        <taxon>Propionibacteriales</taxon>
        <taxon>Kribbellaceae</taxon>
        <taxon>Kribbella</taxon>
    </lineage>
</organism>
<proteinExistence type="predicted"/>
<accession>A0A4R0JUK6</accession>
<dbReference type="Pfam" id="PF07366">
    <property type="entry name" value="SnoaL"/>
    <property type="match status" value="1"/>
</dbReference>
<sequence length="138" mass="15131">MSNVELHKQAHRAMTEEGAEQTATFFAPDIVFTDHAQGVTMKGKEETTGWLAVWKTAFSDAAVTEGTYLDAGDWTIARFQARGHNDGEFAGLPATGREVDFPCCELIRWQDGKSVEGAFYYDTMTVLVQLGHVTPPGS</sequence>
<dbReference type="OrthoDB" id="4539871at2"/>
<dbReference type="AlphaFoldDB" id="A0A4R0JUK6"/>
<dbReference type="InterPro" id="IPR009959">
    <property type="entry name" value="Cyclase_SnoaL-like"/>
</dbReference>
<dbReference type="Gene3D" id="3.10.450.50">
    <property type="match status" value="1"/>
</dbReference>
<name>A0A4R0JUK6_9ACTN</name>
<evidence type="ECO:0008006" key="3">
    <source>
        <dbReference type="Google" id="ProtNLM"/>
    </source>
</evidence>
<dbReference type="EMBL" id="SJKD01000004">
    <property type="protein sequence ID" value="TCC48848.1"/>
    <property type="molecule type" value="Genomic_DNA"/>
</dbReference>
<dbReference type="GO" id="GO:0030638">
    <property type="term" value="P:polyketide metabolic process"/>
    <property type="evidence" value="ECO:0007669"/>
    <property type="project" value="InterPro"/>
</dbReference>